<dbReference type="InterPro" id="IPR002539">
    <property type="entry name" value="MaoC-like_dom"/>
</dbReference>
<dbReference type="AlphaFoldDB" id="A0A7W6M9L7"/>
<keyword evidence="3" id="KW-1185">Reference proteome</keyword>
<feature type="domain" description="MaoC-like" evidence="1">
    <location>
        <begin position="16"/>
        <end position="134"/>
    </location>
</feature>
<name>A0A7W6M9L7_9RHOB</name>
<accession>A0A7W6M9L7</accession>
<organism evidence="2 3">
    <name type="scientific">Sulfitobacter noctilucicola</name>
    <dbReference type="NCBI Taxonomy" id="1342301"/>
    <lineage>
        <taxon>Bacteria</taxon>
        <taxon>Pseudomonadati</taxon>
        <taxon>Pseudomonadota</taxon>
        <taxon>Alphaproteobacteria</taxon>
        <taxon>Rhodobacterales</taxon>
        <taxon>Roseobacteraceae</taxon>
        <taxon>Sulfitobacter</taxon>
    </lineage>
</organism>
<dbReference type="InterPro" id="IPR039375">
    <property type="entry name" value="NodN-like"/>
</dbReference>
<dbReference type="Gene3D" id="3.10.129.10">
    <property type="entry name" value="Hotdog Thioesterase"/>
    <property type="match status" value="1"/>
</dbReference>
<dbReference type="RefSeq" id="WP_037969186.1">
    <property type="nucleotide sequence ID" value="NZ_JACIFU010000003.1"/>
</dbReference>
<dbReference type="Proteomes" id="UP000565745">
    <property type="component" value="Unassembled WGS sequence"/>
</dbReference>
<comment type="caution">
    <text evidence="2">The sequence shown here is derived from an EMBL/GenBank/DDBJ whole genome shotgun (WGS) entry which is preliminary data.</text>
</comment>
<evidence type="ECO:0000259" key="1">
    <source>
        <dbReference type="Pfam" id="PF01575"/>
    </source>
</evidence>
<reference evidence="2 3" key="1">
    <citation type="submission" date="2020-08" db="EMBL/GenBank/DDBJ databases">
        <title>Genomic Encyclopedia of Type Strains, Phase IV (KMG-IV): sequencing the most valuable type-strain genomes for metagenomic binning, comparative biology and taxonomic classification.</title>
        <authorList>
            <person name="Goeker M."/>
        </authorList>
    </citation>
    <scope>NUCLEOTIDE SEQUENCE [LARGE SCALE GENOMIC DNA]</scope>
    <source>
        <strain evidence="2 3">DSM 101015</strain>
    </source>
</reference>
<dbReference type="PANTHER" id="PTHR42993">
    <property type="entry name" value="MAOC-LIKE DEHYDRATASE DOMAIN-CONTAINING PROTEIN"/>
    <property type="match status" value="1"/>
</dbReference>
<dbReference type="Pfam" id="PF01575">
    <property type="entry name" value="MaoC_dehydratas"/>
    <property type="match status" value="1"/>
</dbReference>
<proteinExistence type="predicted"/>
<gene>
    <name evidence="2" type="ORF">GGR93_002782</name>
</gene>
<evidence type="ECO:0000313" key="2">
    <source>
        <dbReference type="EMBL" id="MBB4174994.1"/>
    </source>
</evidence>
<dbReference type="CDD" id="cd03450">
    <property type="entry name" value="NodN"/>
    <property type="match status" value="1"/>
</dbReference>
<dbReference type="PANTHER" id="PTHR42993:SF1">
    <property type="entry name" value="MAOC-LIKE DEHYDRATASE DOMAIN-CONTAINING PROTEIN"/>
    <property type="match status" value="1"/>
</dbReference>
<dbReference type="SUPFAM" id="SSF54637">
    <property type="entry name" value="Thioesterase/thiol ester dehydrase-isomerase"/>
    <property type="match status" value="1"/>
</dbReference>
<sequence>MRRAIIHRLTYDALGNMVGEPLGTSDWHVVTQEAINMFADCTGDTQWIHIDVERAQEESPFGGPVAHGYLTLSMLSVMAMEIGVVPEGTSAAVNYGLNKVRFLAPVPAGSKLRLHSKLTGFEKKKNRRYLMTTENTMECAGSNKPVLTAESLAMLVREPDA</sequence>
<protein>
    <submittedName>
        <fullName evidence="2">Acyl dehydratase</fullName>
    </submittedName>
</protein>
<dbReference type="EMBL" id="JACIFU010000003">
    <property type="protein sequence ID" value="MBB4174994.1"/>
    <property type="molecule type" value="Genomic_DNA"/>
</dbReference>
<dbReference type="OrthoDB" id="9801735at2"/>
<dbReference type="InterPro" id="IPR029069">
    <property type="entry name" value="HotDog_dom_sf"/>
</dbReference>
<evidence type="ECO:0000313" key="3">
    <source>
        <dbReference type="Proteomes" id="UP000565745"/>
    </source>
</evidence>